<evidence type="ECO:0000256" key="14">
    <source>
        <dbReference type="ARBA" id="ARBA00034417"/>
    </source>
</evidence>
<dbReference type="GO" id="GO:0005829">
    <property type="term" value="C:cytosol"/>
    <property type="evidence" value="ECO:0007669"/>
    <property type="project" value="TreeGrafter"/>
</dbReference>
<feature type="domain" description="Protein kinase" evidence="18">
    <location>
        <begin position="1"/>
        <end position="252"/>
    </location>
</feature>
<evidence type="ECO:0000256" key="12">
    <source>
        <dbReference type="ARBA" id="ARBA00023136"/>
    </source>
</evidence>
<dbReference type="RefSeq" id="WP_254100957.1">
    <property type="nucleotide sequence ID" value="NZ_JANATA010000014.1"/>
</dbReference>
<comment type="subcellular location">
    <subcellularLocation>
        <location evidence="1 17">Cell inner membrane</location>
        <topology evidence="1 17">Peripheral membrane protein</topology>
        <orientation evidence="1 17">Cytoplasmic side</orientation>
    </subcellularLocation>
</comment>
<evidence type="ECO:0000256" key="7">
    <source>
        <dbReference type="ARBA" id="ARBA00022679"/>
    </source>
</evidence>
<dbReference type="GO" id="GO:0009244">
    <property type="term" value="P:lipopolysaccharide core region biosynthetic process"/>
    <property type="evidence" value="ECO:0007669"/>
    <property type="project" value="UniProtKB-UniRule"/>
</dbReference>
<evidence type="ECO:0000256" key="6">
    <source>
        <dbReference type="ARBA" id="ARBA00022519"/>
    </source>
</evidence>
<evidence type="ECO:0000256" key="17">
    <source>
        <dbReference type="HAMAP-Rule" id="MF_00521"/>
    </source>
</evidence>
<gene>
    <name evidence="17" type="primary">kdkA</name>
    <name evidence="19" type="ORF">NLF92_08855</name>
</gene>
<keyword evidence="12 17" id="KW-0472">Membrane</keyword>
<comment type="similarity">
    <text evidence="3 17">Belongs to the protein kinase superfamily. KdkA/RfaP family.</text>
</comment>
<proteinExistence type="inferred from homology"/>
<protein>
    <recommendedName>
        <fullName evidence="13 17">3-deoxy-D-manno-octulosonic acid kinase</fullName>
        <shortName evidence="17">Kdo kinase</shortName>
        <ecNumber evidence="17">2.7.1.166</ecNumber>
    </recommendedName>
</protein>
<evidence type="ECO:0000256" key="8">
    <source>
        <dbReference type="ARBA" id="ARBA00022741"/>
    </source>
</evidence>
<dbReference type="GO" id="GO:0005524">
    <property type="term" value="F:ATP binding"/>
    <property type="evidence" value="ECO:0007669"/>
    <property type="project" value="UniProtKB-UniRule"/>
</dbReference>
<keyword evidence="6 17" id="KW-0997">Cell inner membrane</keyword>
<evidence type="ECO:0000256" key="16">
    <source>
        <dbReference type="ARBA" id="ARBA00048679"/>
    </source>
</evidence>
<dbReference type="InterPro" id="IPR000719">
    <property type="entry name" value="Prot_kinase_dom"/>
</dbReference>
<dbReference type="InterPro" id="IPR022826">
    <property type="entry name" value="KDO_kinase"/>
</dbReference>
<evidence type="ECO:0000313" key="19">
    <source>
        <dbReference type="EMBL" id="MCP3429051.1"/>
    </source>
</evidence>
<dbReference type="GO" id="GO:0005886">
    <property type="term" value="C:plasma membrane"/>
    <property type="evidence" value="ECO:0007669"/>
    <property type="project" value="UniProtKB-SubCell"/>
</dbReference>
<evidence type="ECO:0000256" key="3">
    <source>
        <dbReference type="ARBA" id="ARBA00010327"/>
    </source>
</evidence>
<evidence type="ECO:0000259" key="18">
    <source>
        <dbReference type="PROSITE" id="PS50011"/>
    </source>
</evidence>
<evidence type="ECO:0000256" key="10">
    <source>
        <dbReference type="ARBA" id="ARBA00022840"/>
    </source>
</evidence>
<evidence type="ECO:0000256" key="1">
    <source>
        <dbReference type="ARBA" id="ARBA00004515"/>
    </source>
</evidence>
<dbReference type="EC" id="2.7.1.166" evidence="17"/>
<dbReference type="Proteomes" id="UP001165413">
    <property type="component" value="Unassembled WGS sequence"/>
</dbReference>
<comment type="catalytic activity">
    <reaction evidence="15">
        <text>L-threonyl-[protein] + ATP = O-phospho-L-threonyl-[protein] + ADP + H(+)</text>
        <dbReference type="Rhea" id="RHEA:46608"/>
        <dbReference type="Rhea" id="RHEA-COMP:11060"/>
        <dbReference type="Rhea" id="RHEA-COMP:11605"/>
        <dbReference type="ChEBI" id="CHEBI:15378"/>
        <dbReference type="ChEBI" id="CHEBI:30013"/>
        <dbReference type="ChEBI" id="CHEBI:30616"/>
        <dbReference type="ChEBI" id="CHEBI:61977"/>
        <dbReference type="ChEBI" id="CHEBI:456216"/>
        <dbReference type="EC" id="2.7.11.1"/>
    </reaction>
</comment>
<dbReference type="EMBL" id="JANATA010000014">
    <property type="protein sequence ID" value="MCP3429051.1"/>
    <property type="molecule type" value="Genomic_DNA"/>
</dbReference>
<dbReference type="PANTHER" id="PTHR12209">
    <property type="entry name" value="NON-SPECIFIC SERINE/THREONINE PROTEIN KINASE"/>
    <property type="match status" value="1"/>
</dbReference>
<sequence length="252" mass="28861">MALLLPQNWEITHDIAQNAHLIENISATTSLDAEFFTPGFWHAHGQIVHTAHGRGTTYFVQQQEEVWVLREYLRGGLIARFIQRHFYFTSLTATRVYQEIALLLKLQQDGVNVPTPVGGYVQKQGLWYTNKILLAAIPGAREIHALCRTDQLTETICQRIGREIAKMHNAGVFHHDLNIQNILIDAQEQIWLIDFDKCFAAKQLTQAQCQSNIARLHRSIEKKRKQHTHYVFTAAHWQALLDAYADTLLVAS</sequence>
<dbReference type="AlphaFoldDB" id="A0AA41X3X7"/>
<comment type="catalytic activity">
    <reaction evidence="14 17">
        <text>an alpha-Kdo-(2-&gt;6)-lipid IVA + ATP = a 4-O-phospho-alpha-Kdo-(2-&gt;6)-lipid IVA + ADP + H(+)</text>
        <dbReference type="Rhea" id="RHEA:74271"/>
        <dbReference type="ChEBI" id="CHEBI:15378"/>
        <dbReference type="ChEBI" id="CHEBI:30616"/>
        <dbReference type="ChEBI" id="CHEBI:176428"/>
        <dbReference type="ChEBI" id="CHEBI:193140"/>
        <dbReference type="ChEBI" id="CHEBI:456216"/>
        <dbReference type="EC" id="2.7.1.166"/>
    </reaction>
</comment>
<reference evidence="19" key="1">
    <citation type="submission" date="2022-07" db="EMBL/GenBank/DDBJ databases">
        <title>Characterization of the Novel Bacterium Alteromonas immobilis LMIT006 and Alteromonas gregis LMIT007.</title>
        <authorList>
            <person name="Lin X."/>
        </authorList>
    </citation>
    <scope>NUCLEOTIDE SEQUENCE</scope>
    <source>
        <strain evidence="19">LMIT007</strain>
    </source>
</reference>
<keyword evidence="9 17" id="KW-0418">Kinase</keyword>
<evidence type="ECO:0000256" key="2">
    <source>
        <dbReference type="ARBA" id="ARBA00004713"/>
    </source>
</evidence>
<dbReference type="Gene3D" id="1.10.510.10">
    <property type="entry name" value="Transferase(Phosphotransferase) domain 1"/>
    <property type="match status" value="1"/>
</dbReference>
<accession>A0AA41X3X7</accession>
<evidence type="ECO:0000256" key="11">
    <source>
        <dbReference type="ARBA" id="ARBA00022985"/>
    </source>
</evidence>
<keyword evidence="10 17" id="KW-0067">ATP-binding</keyword>
<dbReference type="HAMAP" id="MF_00521">
    <property type="entry name" value="KDO_kinase"/>
    <property type="match status" value="1"/>
</dbReference>
<evidence type="ECO:0000256" key="5">
    <source>
        <dbReference type="ARBA" id="ARBA00022475"/>
    </source>
</evidence>
<comment type="caution">
    <text evidence="19">The sequence shown here is derived from an EMBL/GenBank/DDBJ whole genome shotgun (WGS) entry which is preliminary data.</text>
</comment>
<dbReference type="NCBIfam" id="NF002475">
    <property type="entry name" value="PRK01723.1"/>
    <property type="match status" value="1"/>
</dbReference>
<dbReference type="PANTHER" id="PTHR12209:SF0">
    <property type="entry name" value="EKC_KEOPS COMPLEX SUBUNIT TP53RK"/>
    <property type="match status" value="1"/>
</dbReference>
<dbReference type="InterPro" id="IPR011009">
    <property type="entry name" value="Kinase-like_dom_sf"/>
</dbReference>
<keyword evidence="8 17" id="KW-0547">Nucleotide-binding</keyword>
<evidence type="ECO:0000256" key="15">
    <source>
        <dbReference type="ARBA" id="ARBA00047899"/>
    </source>
</evidence>
<dbReference type="PROSITE" id="PS50011">
    <property type="entry name" value="PROTEIN_KINASE_DOM"/>
    <property type="match status" value="1"/>
</dbReference>
<organism evidence="19 20">
    <name type="scientific">Opacimonas viscosa</name>
    <dbReference type="NCBI Taxonomy" id="2961944"/>
    <lineage>
        <taxon>Bacteria</taxon>
        <taxon>Pseudomonadati</taxon>
        <taxon>Pseudomonadota</taxon>
        <taxon>Gammaproteobacteria</taxon>
        <taxon>Alteromonadales</taxon>
        <taxon>Alteromonadaceae</taxon>
        <taxon>Opacimonas</taxon>
    </lineage>
</organism>
<evidence type="ECO:0000256" key="4">
    <source>
        <dbReference type="ARBA" id="ARBA00010630"/>
    </source>
</evidence>
<comment type="function">
    <text evidence="17">Catalyzes the ATP-dependent phosphorylation of the 3-deoxy-D-manno-octulosonic acid (Kdo) residue in Kdo-lipid IV(A) at the 4-OH position.</text>
</comment>
<dbReference type="SUPFAM" id="SSF56112">
    <property type="entry name" value="Protein kinase-like (PK-like)"/>
    <property type="match status" value="1"/>
</dbReference>
<keyword evidence="20" id="KW-1185">Reference proteome</keyword>
<comment type="catalytic activity">
    <reaction evidence="16">
        <text>L-seryl-[protein] + ATP = O-phospho-L-seryl-[protein] + ADP + H(+)</text>
        <dbReference type="Rhea" id="RHEA:17989"/>
        <dbReference type="Rhea" id="RHEA-COMP:9863"/>
        <dbReference type="Rhea" id="RHEA-COMP:11604"/>
        <dbReference type="ChEBI" id="CHEBI:15378"/>
        <dbReference type="ChEBI" id="CHEBI:29999"/>
        <dbReference type="ChEBI" id="CHEBI:30616"/>
        <dbReference type="ChEBI" id="CHEBI:83421"/>
        <dbReference type="ChEBI" id="CHEBI:456216"/>
        <dbReference type="EC" id="2.7.11.1"/>
    </reaction>
</comment>
<keyword evidence="11 17" id="KW-0448">Lipopolysaccharide biosynthesis</keyword>
<keyword evidence="5 17" id="KW-1003">Cell membrane</keyword>
<comment type="pathway">
    <text evidence="2 17">Bacterial outer membrane biogenesis; LPS core biosynthesis.</text>
</comment>
<evidence type="ECO:0000256" key="13">
    <source>
        <dbReference type="ARBA" id="ARBA00029511"/>
    </source>
</evidence>
<evidence type="ECO:0000313" key="20">
    <source>
        <dbReference type="Proteomes" id="UP001165413"/>
    </source>
</evidence>
<dbReference type="GO" id="GO:0004674">
    <property type="term" value="F:protein serine/threonine kinase activity"/>
    <property type="evidence" value="ECO:0007669"/>
    <property type="project" value="UniProtKB-EC"/>
</dbReference>
<feature type="active site" evidence="17">
    <location>
        <position position="176"/>
    </location>
</feature>
<evidence type="ECO:0000256" key="9">
    <source>
        <dbReference type="ARBA" id="ARBA00022777"/>
    </source>
</evidence>
<keyword evidence="7 17" id="KW-0808">Transferase</keyword>
<name>A0AA41X3X7_9ALTE</name>
<comment type="similarity">
    <text evidence="4">Belongs to the protein kinase superfamily. BUD32 family.</text>
</comment>
<dbReference type="Pfam" id="PF06293">
    <property type="entry name" value="Kdo"/>
    <property type="match status" value="1"/>
</dbReference>